<dbReference type="InterPro" id="IPR023214">
    <property type="entry name" value="HAD_sf"/>
</dbReference>
<dbReference type="Pfam" id="PF13242">
    <property type="entry name" value="Hydrolase_like"/>
    <property type="match status" value="1"/>
</dbReference>
<gene>
    <name evidence="8" type="primary">gmhB</name>
    <name evidence="8" type="ORF">OCV61_04115</name>
</gene>
<dbReference type="EMBL" id="JAOQJL010000006">
    <property type="protein sequence ID" value="MCU6764592.1"/>
    <property type="molecule type" value="Genomic_DNA"/>
</dbReference>
<evidence type="ECO:0000256" key="1">
    <source>
        <dbReference type="ARBA" id="ARBA00004496"/>
    </source>
</evidence>
<keyword evidence="4 7" id="KW-0378">Hydrolase</keyword>
<proteinExistence type="inferred from homology"/>
<keyword evidence="2 7" id="KW-0963">Cytoplasm</keyword>
<dbReference type="CDD" id="cd07503">
    <property type="entry name" value="HAD_HisB-N"/>
    <property type="match status" value="1"/>
</dbReference>
<accession>A0ABT2TRA1</accession>
<keyword evidence="5 7" id="KW-0119">Carbohydrate metabolism</keyword>
<keyword evidence="9" id="KW-1185">Reference proteome</keyword>
<evidence type="ECO:0000313" key="9">
    <source>
        <dbReference type="Proteomes" id="UP001652409"/>
    </source>
</evidence>
<sequence>MSGRKTVFLDRDGTINVEKNYLYRPEEFEFIPKVPEAIARLNNAGYQVIVVSNQAGVARGYYSEDDVIKLHQYVNEQLSKYKAHIDGFYYCPHHPDAGIGKYKMKCHCRKPETGLFEKACEDFDVDIEDSWMIGDNIGDIKAGNNFHLKTILVRTGYGSQLEKEGFHLFQYIADDLYDAVNNIVCKGLR</sequence>
<dbReference type="InterPro" id="IPR006543">
    <property type="entry name" value="Histidinol-phos"/>
</dbReference>
<dbReference type="SUPFAM" id="SSF56784">
    <property type="entry name" value="HAD-like"/>
    <property type="match status" value="1"/>
</dbReference>
<dbReference type="GO" id="GO:0034200">
    <property type="term" value="F:D-glycero-beta-D-manno-heptose 1,7-bisphosphate 7-phosphatase activity"/>
    <property type="evidence" value="ECO:0007669"/>
    <property type="project" value="UniProtKB-EC"/>
</dbReference>
<protein>
    <recommendedName>
        <fullName evidence="6 7">D,D-heptose 1,7-bisphosphate phosphatase</fullName>
        <ecNumber evidence="7">3.1.3.-</ecNumber>
    </recommendedName>
</protein>
<dbReference type="RefSeq" id="WP_158420791.1">
    <property type="nucleotide sequence ID" value="NZ_JAOQJL010000006.1"/>
</dbReference>
<comment type="similarity">
    <text evidence="7">Belongs to the gmhB family.</text>
</comment>
<dbReference type="PANTHER" id="PTHR42891">
    <property type="entry name" value="D-GLYCERO-BETA-D-MANNO-HEPTOSE-1,7-BISPHOSPHATE 7-PHOSPHATASE"/>
    <property type="match status" value="1"/>
</dbReference>
<dbReference type="NCBIfam" id="TIGR01656">
    <property type="entry name" value="Histidinol-ppas"/>
    <property type="match status" value="1"/>
</dbReference>
<evidence type="ECO:0000256" key="7">
    <source>
        <dbReference type="PIRNR" id="PIRNR004682"/>
    </source>
</evidence>
<dbReference type="InterPro" id="IPR006549">
    <property type="entry name" value="HAD-SF_hydro_IIIA"/>
</dbReference>
<dbReference type="NCBIfam" id="TIGR01662">
    <property type="entry name" value="HAD-SF-IIIA"/>
    <property type="match status" value="1"/>
</dbReference>
<dbReference type="Gene3D" id="3.40.50.1000">
    <property type="entry name" value="HAD superfamily/HAD-like"/>
    <property type="match status" value="1"/>
</dbReference>
<organism evidence="8 9">
    <name type="scientific">Blautia ammoniilytica</name>
    <dbReference type="NCBI Taxonomy" id="2981782"/>
    <lineage>
        <taxon>Bacteria</taxon>
        <taxon>Bacillati</taxon>
        <taxon>Bacillota</taxon>
        <taxon>Clostridia</taxon>
        <taxon>Lachnospirales</taxon>
        <taxon>Lachnospiraceae</taxon>
        <taxon>Blautia</taxon>
    </lineage>
</organism>
<comment type="caution">
    <text evidence="8">The sequence shown here is derived from an EMBL/GenBank/DDBJ whole genome shotgun (WGS) entry which is preliminary data.</text>
</comment>
<dbReference type="NCBIfam" id="TIGR00213">
    <property type="entry name" value="GmhB_yaeD"/>
    <property type="match status" value="1"/>
</dbReference>
<keyword evidence="3" id="KW-0479">Metal-binding</keyword>
<evidence type="ECO:0000313" key="8">
    <source>
        <dbReference type="EMBL" id="MCU6764592.1"/>
    </source>
</evidence>
<reference evidence="8 9" key="1">
    <citation type="journal article" date="2021" name="ISME Commun">
        <title>Automated analysis of genomic sequences facilitates high-throughput and comprehensive description of bacteria.</title>
        <authorList>
            <person name="Hitch T.C.A."/>
        </authorList>
    </citation>
    <scope>NUCLEOTIDE SEQUENCE [LARGE SCALE GENOMIC DNA]</scope>
    <source>
        <strain evidence="8 9">Sanger_23</strain>
    </source>
</reference>
<dbReference type="NCBIfam" id="NF006506">
    <property type="entry name" value="PRK08942.1"/>
    <property type="match status" value="1"/>
</dbReference>
<evidence type="ECO:0000256" key="2">
    <source>
        <dbReference type="ARBA" id="ARBA00022490"/>
    </source>
</evidence>
<comment type="subcellular location">
    <subcellularLocation>
        <location evidence="1 7">Cytoplasm</location>
    </subcellularLocation>
</comment>
<dbReference type="PANTHER" id="PTHR42891:SF1">
    <property type="entry name" value="D-GLYCERO-BETA-D-MANNO-HEPTOSE-1,7-BISPHOSPHATE 7-PHOSPHATASE"/>
    <property type="match status" value="1"/>
</dbReference>
<dbReference type="EC" id="3.1.3.-" evidence="7"/>
<evidence type="ECO:0000256" key="4">
    <source>
        <dbReference type="ARBA" id="ARBA00022801"/>
    </source>
</evidence>
<evidence type="ECO:0000256" key="3">
    <source>
        <dbReference type="ARBA" id="ARBA00022723"/>
    </source>
</evidence>
<name>A0ABT2TRA1_9FIRM</name>
<dbReference type="InterPro" id="IPR004446">
    <property type="entry name" value="Heptose_bisP_phosphatase"/>
</dbReference>
<dbReference type="Proteomes" id="UP001652409">
    <property type="component" value="Unassembled WGS sequence"/>
</dbReference>
<dbReference type="PIRSF" id="PIRSF004682">
    <property type="entry name" value="GmhB"/>
    <property type="match status" value="1"/>
</dbReference>
<dbReference type="InterPro" id="IPR036412">
    <property type="entry name" value="HAD-like_sf"/>
</dbReference>
<evidence type="ECO:0000256" key="5">
    <source>
        <dbReference type="ARBA" id="ARBA00023277"/>
    </source>
</evidence>
<evidence type="ECO:0000256" key="6">
    <source>
        <dbReference type="ARBA" id="ARBA00031828"/>
    </source>
</evidence>